<dbReference type="AlphaFoldDB" id="A0A344TXQ2"/>
<organism evidence="1 2">
    <name type="scientific">Streptomyces globosus</name>
    <dbReference type="NCBI Taxonomy" id="68209"/>
    <lineage>
        <taxon>Bacteria</taxon>
        <taxon>Bacillati</taxon>
        <taxon>Actinomycetota</taxon>
        <taxon>Actinomycetes</taxon>
        <taxon>Kitasatosporales</taxon>
        <taxon>Streptomycetaceae</taxon>
        <taxon>Streptomyces</taxon>
    </lineage>
</organism>
<sequence>MSTTIEYVRFACADPEQLTAHRSRLVTLLRERYGSDFLGAHLARYEDGSLIDLILWASPEAAARAAKEMPGDPAAGEFFRLIGEVHEMRHAEVLHSTQQ</sequence>
<dbReference type="Proteomes" id="UP000252004">
    <property type="component" value="Chromosome"/>
</dbReference>
<keyword evidence="2" id="KW-1185">Reference proteome</keyword>
<accession>A0A344TXQ2</accession>
<dbReference type="KEGG" id="sgz:C0216_08045"/>
<dbReference type="OrthoDB" id="255603at2"/>
<dbReference type="EMBL" id="CP030862">
    <property type="protein sequence ID" value="AXE23423.1"/>
    <property type="molecule type" value="Genomic_DNA"/>
</dbReference>
<gene>
    <name evidence="1" type="ORF">C0216_08045</name>
</gene>
<proteinExistence type="predicted"/>
<reference evidence="1 2" key="1">
    <citation type="submission" date="2018-01" db="EMBL/GenBank/DDBJ databases">
        <title>Draft genome Sequence of streptomyces globosus LZH-48.</title>
        <authorList>
            <person name="Ran K."/>
            <person name="Li Z."/>
            <person name="Wei S."/>
            <person name="Dong R."/>
        </authorList>
    </citation>
    <scope>NUCLEOTIDE SEQUENCE [LARGE SCALE GENOMIC DNA]</scope>
    <source>
        <strain evidence="1 2">LZH-48</strain>
    </source>
</reference>
<protein>
    <recommendedName>
        <fullName evidence="3">ABM domain-containing protein</fullName>
    </recommendedName>
</protein>
<dbReference type="RefSeq" id="WP_114054604.1">
    <property type="nucleotide sequence ID" value="NZ_CP030862.1"/>
</dbReference>
<evidence type="ECO:0000313" key="2">
    <source>
        <dbReference type="Proteomes" id="UP000252004"/>
    </source>
</evidence>
<evidence type="ECO:0000313" key="1">
    <source>
        <dbReference type="EMBL" id="AXE23423.1"/>
    </source>
</evidence>
<evidence type="ECO:0008006" key="3">
    <source>
        <dbReference type="Google" id="ProtNLM"/>
    </source>
</evidence>
<name>A0A344TXQ2_9ACTN</name>